<accession>B8GUN8</accession>
<dbReference type="SUPFAM" id="SSF56235">
    <property type="entry name" value="N-terminal nucleophile aminohydrolases (Ntn hydrolases)"/>
    <property type="match status" value="1"/>
</dbReference>
<dbReference type="Gene3D" id="3.60.20.40">
    <property type="match status" value="1"/>
</dbReference>
<evidence type="ECO:0000256" key="5">
    <source>
        <dbReference type="ARBA" id="ARBA00047417"/>
    </source>
</evidence>
<comment type="PTM">
    <text evidence="8">Cleaved by autocatalysis into a large and a small subunit.</text>
</comment>
<feature type="binding site" evidence="7">
    <location>
        <begin position="419"/>
        <end position="421"/>
    </location>
    <ligand>
        <name>L-glutamate</name>
        <dbReference type="ChEBI" id="CHEBI:29985"/>
    </ligand>
</feature>
<evidence type="ECO:0000256" key="1">
    <source>
        <dbReference type="ARBA" id="ARBA00001049"/>
    </source>
</evidence>
<feature type="binding site" evidence="7">
    <location>
        <position position="443"/>
    </location>
    <ligand>
        <name>L-glutamate</name>
        <dbReference type="ChEBI" id="CHEBI:29985"/>
    </ligand>
</feature>
<dbReference type="InterPro" id="IPR043138">
    <property type="entry name" value="GGT_lsub"/>
</dbReference>
<dbReference type="RefSeq" id="WP_012636888.1">
    <property type="nucleotide sequence ID" value="NC_011901.1"/>
</dbReference>
<evidence type="ECO:0000256" key="9">
    <source>
        <dbReference type="SAM" id="MobiDB-lite"/>
    </source>
</evidence>
<dbReference type="PANTHER" id="PTHR43199">
    <property type="entry name" value="GLUTATHIONE HYDROLASE"/>
    <property type="match status" value="1"/>
</dbReference>
<dbReference type="PROSITE" id="PS00462">
    <property type="entry name" value="G_GLU_TRANSPEPTIDASE"/>
    <property type="match status" value="1"/>
</dbReference>
<name>B8GUN8_THISH</name>
<keyword evidence="8" id="KW-0865">Zymogen</keyword>
<evidence type="ECO:0000256" key="7">
    <source>
        <dbReference type="PIRSR" id="PIRSR600101-2"/>
    </source>
</evidence>
<evidence type="ECO:0000313" key="10">
    <source>
        <dbReference type="EMBL" id="ACL71399.1"/>
    </source>
</evidence>
<evidence type="ECO:0000256" key="4">
    <source>
        <dbReference type="ARBA" id="ARBA00023315"/>
    </source>
</evidence>
<comment type="catalytic activity">
    <reaction evidence="5 8">
        <text>an N-terminal (5-L-glutamyl)-[peptide] + an alpha-amino acid = 5-L-glutamyl amino acid + an N-terminal L-alpha-aminoacyl-[peptide]</text>
        <dbReference type="Rhea" id="RHEA:23904"/>
        <dbReference type="Rhea" id="RHEA-COMP:9780"/>
        <dbReference type="Rhea" id="RHEA-COMP:9795"/>
        <dbReference type="ChEBI" id="CHEBI:77644"/>
        <dbReference type="ChEBI" id="CHEBI:78597"/>
        <dbReference type="ChEBI" id="CHEBI:78599"/>
        <dbReference type="ChEBI" id="CHEBI:78608"/>
        <dbReference type="EC" id="2.3.2.2"/>
    </reaction>
</comment>
<feature type="region of interest" description="Disordered" evidence="9">
    <location>
        <begin position="574"/>
        <end position="596"/>
    </location>
</feature>
<dbReference type="PRINTS" id="PR01210">
    <property type="entry name" value="GGTRANSPTASE"/>
</dbReference>
<proteinExistence type="inferred from homology"/>
<feature type="binding site" evidence="7">
    <location>
        <position position="493"/>
    </location>
    <ligand>
        <name>L-glutamate</name>
        <dbReference type="ChEBI" id="CHEBI:29985"/>
    </ligand>
</feature>
<sequence length="596" mass="63677" precursor="true">MGPLSRLARSVALTAGRPSGQQHAAGRTLRRRPEGRPTILLALILLLFAGVASATERPGVHAIASAHPLATAAGHEVLERGGNAFDAAIAVTAALGVVEPYGSGIGGGGFFLLHRAKDGFQTMLDGRETAPGAAHRDMYLDAQGDVIPNLSVDGPLSAGIPGTPAALVHLAERYGALPLADSLAPAVRLARDGFPVDAVYRRMANFRLPALNAHPEAARVLLYNGRVPAEGTIIRQPDLADTLERLGREGFEGFYGGELAERLVQGVREAGGIWTLEDLANYRVVEREPVRGEYRGYRITAASPPSSGGVALISILNQLSHYDLTALDRVTRTHLMVEAMRRAYRDRAEYLGDPDFVDMPLARLLSPDYAAGLRATIHPERATPSELLPVVLEPAPESEQTSHFSVLDAEGNRVAATITINYPFGSGFMPPGTGVLLNDEMDDFSAKPGVPNVYGLVGAEANAIAPNKRMLSSMTPAFVENDARLAILGTPGGSRIITMVLLGAMEFMEGGEAQAIVSLPRFHHQYLPDEIQFEVDAFDAATLQGLQSRGHSLAPQARRFGNMQAIVWDRRSGDVSAASDPRGIGEARKREINGQD</sequence>
<dbReference type="Gene3D" id="1.10.246.130">
    <property type="match status" value="1"/>
</dbReference>
<comment type="subunit">
    <text evidence="8">This enzyme consists of two polypeptide chains, which are synthesized in precursor form from a single polypeptide.</text>
</comment>
<dbReference type="InterPro" id="IPR043137">
    <property type="entry name" value="GGT_ssub_C"/>
</dbReference>
<feature type="active site" description="Nucleophile" evidence="6">
    <location>
        <position position="401"/>
    </location>
</feature>
<dbReference type="GO" id="GO:0103068">
    <property type="term" value="F:leukotriene C4 gamma-glutamyl transferase activity"/>
    <property type="evidence" value="ECO:0007669"/>
    <property type="project" value="UniProtKB-EC"/>
</dbReference>
<feature type="binding site" evidence="7">
    <location>
        <begin position="472"/>
        <end position="473"/>
    </location>
    <ligand>
        <name>L-glutamate</name>
        <dbReference type="ChEBI" id="CHEBI:29985"/>
    </ligand>
</feature>
<reference evidence="10 11" key="1">
    <citation type="journal article" date="2011" name="Stand. Genomic Sci.">
        <title>Complete genome sequence of 'Thioalkalivibrio sulfidophilus' HL-EbGr7.</title>
        <authorList>
            <person name="Muyzer G."/>
            <person name="Sorokin D.Y."/>
            <person name="Mavromatis K."/>
            <person name="Lapidus A."/>
            <person name="Clum A."/>
            <person name="Ivanova N."/>
            <person name="Pati A."/>
            <person name="d'Haeseleer P."/>
            <person name="Woyke T."/>
            <person name="Kyrpides N.C."/>
        </authorList>
    </citation>
    <scope>NUCLEOTIDE SEQUENCE [LARGE SCALE GENOMIC DNA]</scope>
    <source>
        <strain evidence="10 11">HL-EbGR7</strain>
    </source>
</reference>
<dbReference type="MEROPS" id="T03.001"/>
<dbReference type="Proteomes" id="UP000002383">
    <property type="component" value="Chromosome"/>
</dbReference>
<evidence type="ECO:0000313" key="11">
    <source>
        <dbReference type="Proteomes" id="UP000002383"/>
    </source>
</evidence>
<dbReference type="STRING" id="396588.Tgr7_0300"/>
<dbReference type="InterPro" id="IPR000101">
    <property type="entry name" value="GGT_peptidase"/>
</dbReference>
<dbReference type="GO" id="GO:0006751">
    <property type="term" value="P:glutathione catabolic process"/>
    <property type="evidence" value="ECO:0007669"/>
    <property type="project" value="UniProtKB-UniRule"/>
</dbReference>
<evidence type="ECO:0000256" key="8">
    <source>
        <dbReference type="RuleBase" id="RU368036"/>
    </source>
</evidence>
<dbReference type="InterPro" id="IPR051792">
    <property type="entry name" value="GGT_bact"/>
</dbReference>
<keyword evidence="8" id="KW-0317">Glutathione biosynthesis</keyword>
<keyword evidence="11" id="KW-1185">Reference proteome</keyword>
<dbReference type="AlphaFoldDB" id="B8GUN8"/>
<comment type="similarity">
    <text evidence="3 8">Belongs to the gamma-glutamyltransferase family.</text>
</comment>
<dbReference type="Pfam" id="PF01019">
    <property type="entry name" value="G_glu_transpept"/>
    <property type="match status" value="1"/>
</dbReference>
<comment type="pathway">
    <text evidence="8">Sulfur metabolism; glutathione metabolism.</text>
</comment>
<feature type="binding site" evidence="7">
    <location>
        <position position="127"/>
    </location>
    <ligand>
        <name>L-glutamate</name>
        <dbReference type="ChEBI" id="CHEBI:29985"/>
    </ligand>
</feature>
<comment type="catalytic activity">
    <reaction evidence="2 8">
        <text>glutathione + H2O = L-cysteinylglycine + L-glutamate</text>
        <dbReference type="Rhea" id="RHEA:28807"/>
        <dbReference type="ChEBI" id="CHEBI:15377"/>
        <dbReference type="ChEBI" id="CHEBI:29985"/>
        <dbReference type="ChEBI" id="CHEBI:57925"/>
        <dbReference type="ChEBI" id="CHEBI:61694"/>
        <dbReference type="EC" id="3.4.19.13"/>
    </reaction>
</comment>
<dbReference type="EC" id="2.3.2.2" evidence="8"/>
<dbReference type="InterPro" id="IPR029055">
    <property type="entry name" value="Ntn_hydrolases_N"/>
</dbReference>
<evidence type="ECO:0000256" key="6">
    <source>
        <dbReference type="PIRSR" id="PIRSR600101-1"/>
    </source>
</evidence>
<keyword evidence="4 8" id="KW-0012">Acyltransferase</keyword>
<protein>
    <recommendedName>
        <fullName evidence="8">Glutathione hydrolase proenzyme</fullName>
        <ecNumber evidence="8">2.3.2.2</ecNumber>
        <ecNumber evidence="8">3.4.19.13</ecNumber>
    </recommendedName>
    <component>
        <recommendedName>
            <fullName evidence="8">Glutathione hydrolase large chain</fullName>
        </recommendedName>
    </component>
    <component>
        <recommendedName>
            <fullName evidence="8">Glutathione hydrolase small chain</fullName>
        </recommendedName>
    </component>
</protein>
<dbReference type="EC" id="3.4.19.13" evidence="8"/>
<dbReference type="GO" id="GO:0036374">
    <property type="term" value="F:glutathione hydrolase activity"/>
    <property type="evidence" value="ECO:0007669"/>
    <property type="project" value="UniProtKB-UniRule"/>
</dbReference>
<evidence type="ECO:0000256" key="2">
    <source>
        <dbReference type="ARBA" id="ARBA00001089"/>
    </source>
</evidence>
<dbReference type="EMBL" id="CP001339">
    <property type="protein sequence ID" value="ACL71399.1"/>
    <property type="molecule type" value="Genomic_DNA"/>
</dbReference>
<dbReference type="NCBIfam" id="TIGR00066">
    <property type="entry name" value="g_glut_trans"/>
    <property type="match status" value="1"/>
</dbReference>
<dbReference type="KEGG" id="tgr:Tgr7_0300"/>
<organism evidence="10 11">
    <name type="scientific">Thioalkalivibrio sulfidiphilus (strain HL-EbGR7)</name>
    <dbReference type="NCBI Taxonomy" id="396588"/>
    <lineage>
        <taxon>Bacteria</taxon>
        <taxon>Pseudomonadati</taxon>
        <taxon>Pseudomonadota</taxon>
        <taxon>Gammaproteobacteria</taxon>
        <taxon>Chromatiales</taxon>
        <taxon>Ectothiorhodospiraceae</taxon>
        <taxon>Thioalkalivibrio</taxon>
    </lineage>
</organism>
<keyword evidence="8 10" id="KW-0808">Transferase</keyword>
<feature type="compositionally biased region" description="Basic and acidic residues" evidence="9">
    <location>
        <begin position="583"/>
        <end position="596"/>
    </location>
</feature>
<dbReference type="UniPathway" id="UPA00204"/>
<dbReference type="eggNOG" id="COG0405">
    <property type="taxonomic scope" value="Bacteria"/>
</dbReference>
<dbReference type="GO" id="GO:0006750">
    <property type="term" value="P:glutathione biosynthetic process"/>
    <property type="evidence" value="ECO:0007669"/>
    <property type="project" value="UniProtKB-KW"/>
</dbReference>
<comment type="catalytic activity">
    <reaction evidence="1 8">
        <text>an S-substituted glutathione + H2O = an S-substituted L-cysteinylglycine + L-glutamate</text>
        <dbReference type="Rhea" id="RHEA:59468"/>
        <dbReference type="ChEBI" id="CHEBI:15377"/>
        <dbReference type="ChEBI" id="CHEBI:29985"/>
        <dbReference type="ChEBI" id="CHEBI:90779"/>
        <dbReference type="ChEBI" id="CHEBI:143103"/>
        <dbReference type="EC" id="3.4.19.13"/>
    </reaction>
</comment>
<keyword evidence="8" id="KW-0378">Hydrolase</keyword>
<evidence type="ECO:0000256" key="3">
    <source>
        <dbReference type="ARBA" id="ARBA00009381"/>
    </source>
</evidence>
<dbReference type="PANTHER" id="PTHR43199:SF6">
    <property type="entry name" value="GLUTATHIONE HYDROLASE PROENZYME"/>
    <property type="match status" value="1"/>
</dbReference>
<dbReference type="HOGENOM" id="CLU_014813_0_3_6"/>
<gene>
    <name evidence="10" type="ordered locus">Tgr7_0300</name>
</gene>
<dbReference type="InterPro" id="IPR055262">
    <property type="entry name" value="GGT_CS"/>
</dbReference>